<reference evidence="1" key="1">
    <citation type="journal article" date="2021" name="Proc. Natl. Acad. Sci. U.S.A.">
        <title>A Catalog of Tens of Thousands of Viruses from Human Metagenomes Reveals Hidden Associations with Chronic Diseases.</title>
        <authorList>
            <person name="Tisza M.J."/>
            <person name="Buck C.B."/>
        </authorList>
    </citation>
    <scope>NUCLEOTIDE SEQUENCE</scope>
    <source>
        <strain evidence="1">CtYsL76</strain>
    </source>
</reference>
<organism evidence="1">
    <name type="scientific">CrAss-like virus sp. ctYsL76</name>
    <dbReference type="NCBI Taxonomy" id="2826826"/>
    <lineage>
        <taxon>Viruses</taxon>
        <taxon>Duplodnaviria</taxon>
        <taxon>Heunggongvirae</taxon>
        <taxon>Uroviricota</taxon>
        <taxon>Caudoviricetes</taxon>
        <taxon>Crassvirales</taxon>
    </lineage>
</organism>
<evidence type="ECO:0000313" key="1">
    <source>
        <dbReference type="EMBL" id="DAE19945.1"/>
    </source>
</evidence>
<name>A0A8S5QMB3_9CAUD</name>
<protein>
    <submittedName>
        <fullName evidence="1">Uncharacterized protein</fullName>
    </submittedName>
</protein>
<accession>A0A8S5QMB3</accession>
<proteinExistence type="predicted"/>
<sequence>MFVRYLLHDCNTDIKTKKDILDYINSQKALHEESILNESISILFSGLDPIFEKVTVDRLMDACFDKLDVLNKKMITDKFILAQGIWLTDEEKVELTEVDKNGRLRNRMEVIKERLCLDPTIKLRVSPTGLSFAEFRSLVQLTTLPKISSLSTIALKTLRDKILLLLDNDLNYHIDKWNTLMSNIQRVAAARNIALPTNDIEHKE</sequence>
<dbReference type="EMBL" id="BK015689">
    <property type="protein sequence ID" value="DAE19945.1"/>
    <property type="molecule type" value="Genomic_DNA"/>
</dbReference>